<organism evidence="1 2">
    <name type="scientific">Hypothenemus hampei</name>
    <name type="common">Coffee berry borer</name>
    <dbReference type="NCBI Taxonomy" id="57062"/>
    <lineage>
        <taxon>Eukaryota</taxon>
        <taxon>Metazoa</taxon>
        <taxon>Ecdysozoa</taxon>
        <taxon>Arthropoda</taxon>
        <taxon>Hexapoda</taxon>
        <taxon>Insecta</taxon>
        <taxon>Pterygota</taxon>
        <taxon>Neoptera</taxon>
        <taxon>Endopterygota</taxon>
        <taxon>Coleoptera</taxon>
        <taxon>Polyphaga</taxon>
        <taxon>Cucujiformia</taxon>
        <taxon>Curculionidae</taxon>
        <taxon>Scolytinae</taxon>
        <taxon>Hypothenemus</taxon>
    </lineage>
</organism>
<dbReference type="EMBL" id="JBDJPC010000009">
    <property type="protein sequence ID" value="KAL1491799.1"/>
    <property type="molecule type" value="Genomic_DNA"/>
</dbReference>
<name>A0ABD1EAV6_HYPHA</name>
<evidence type="ECO:0000313" key="2">
    <source>
        <dbReference type="Proteomes" id="UP001566132"/>
    </source>
</evidence>
<gene>
    <name evidence="1" type="ORF">ABEB36_012343</name>
</gene>
<comment type="caution">
    <text evidence="1">The sequence shown here is derived from an EMBL/GenBank/DDBJ whole genome shotgun (WGS) entry which is preliminary data.</text>
</comment>
<accession>A0ABD1EAV6</accession>
<reference evidence="1 2" key="1">
    <citation type="submission" date="2024-05" db="EMBL/GenBank/DDBJ databases">
        <title>Genetic variation in Jamaican populations of the coffee berry borer (Hypothenemus hampei).</title>
        <authorList>
            <person name="Errbii M."/>
            <person name="Myrie A."/>
        </authorList>
    </citation>
    <scope>NUCLEOTIDE SEQUENCE [LARGE SCALE GENOMIC DNA]</scope>
    <source>
        <strain evidence="1">JA-Hopewell-2020-01-JO</strain>
        <tissue evidence="1">Whole body</tissue>
    </source>
</reference>
<dbReference type="Proteomes" id="UP001566132">
    <property type="component" value="Unassembled WGS sequence"/>
</dbReference>
<protein>
    <submittedName>
        <fullName evidence="1">Uncharacterized protein</fullName>
    </submittedName>
</protein>
<proteinExistence type="predicted"/>
<evidence type="ECO:0000313" key="1">
    <source>
        <dbReference type="EMBL" id="KAL1491799.1"/>
    </source>
</evidence>
<sequence length="61" mass="7002">MSVRVFKCAEMLNLVVGVALLNNYSTHKFAFNFVAQCMSFQKMTKCANKKHYSDKQIIPNL</sequence>
<keyword evidence="2" id="KW-1185">Reference proteome</keyword>
<dbReference type="AlphaFoldDB" id="A0ABD1EAV6"/>